<dbReference type="EMBL" id="BOOQ01000024">
    <property type="protein sequence ID" value="GII47347.1"/>
    <property type="molecule type" value="Genomic_DNA"/>
</dbReference>
<dbReference type="Proteomes" id="UP000644610">
    <property type="component" value="Unassembled WGS sequence"/>
</dbReference>
<evidence type="ECO:0000313" key="3">
    <source>
        <dbReference type="EMBL" id="GII47347.1"/>
    </source>
</evidence>
<keyword evidence="4" id="KW-1185">Reference proteome</keyword>
<evidence type="ECO:0000313" key="4">
    <source>
        <dbReference type="Proteomes" id="UP000644610"/>
    </source>
</evidence>
<reference evidence="3" key="1">
    <citation type="submission" date="2021-01" db="EMBL/GenBank/DDBJ databases">
        <title>Whole genome shotgun sequence of Planotetraspora silvatica NBRC 100141.</title>
        <authorList>
            <person name="Komaki H."/>
            <person name="Tamura T."/>
        </authorList>
    </citation>
    <scope>NUCLEOTIDE SEQUENCE</scope>
    <source>
        <strain evidence="3">NBRC 100141</strain>
    </source>
</reference>
<feature type="chain" id="PRO_5038622300" description="Tannase/feruloyl esterase family alpha/beta hydrolase" evidence="2">
    <location>
        <begin position="26"/>
        <end position="728"/>
    </location>
</feature>
<sequence>MNRSFALFSALAVTAALMVSTPVAAAAGAPTPPPGPSAGPGAGHGPDRGSPQSGCDPIDPSACLLPFPDDYFTVPDPSTETGRRIAFSPGMMPQNIAGTPIDPTEWNRNDGFSPGTPILTRVPGVDLTKTKAAPITDIGASLDDDAPIVLLNSRTGKRTAYWAELDANATDPARQALIIHPAANLAEGTRYIVALRSMRDRTGRLIPPGPAFAAYADSQHGGGKHGAGKVDSRRLAQMNKIFATLEKSGVKRQSLYLAWDFTVAGERGLSERMLHIRDDAFRQLGDRDLDDKRVQGRSPRFAVDSVQDFSECGADGCQTGENDQVARRVAGRVFVPCYLDESGCPSGATFHYSNGSSSPTQIPGNERAANFICNIPRSAVSGGRIHKVHPSLYGHGLLGSAGEVDSGKLYTLGDDHGIMFCATDWIGLARDDRATAAEAYGDFSKFPTVADRGQQGMLDFLYLGRAMIHPDGFAANPAFQFDENGRTESVIDTRELLYLGGSQGGIMGGALTAVAPDFTRGVLGVPGMNYSLLLNRSVDFAPFQAIFDQNYPDKLDQQIIFGLLQMLWDRSEAGGYAHHMTTDTYPNTPAHQVLLLASYGDHQVSTWSAGVEARTIGARIRTPILDPGRSREKTPFWGVPRMEHSPYRGPATITLWDIGPLRTVDGEVEGTPPPPVENVPNSEGVDPHGPDATETAAGQEQLATFLLDGVVVDTCGDHPCYLDRWTGP</sequence>
<accession>A0A8J3XME9</accession>
<evidence type="ECO:0008006" key="5">
    <source>
        <dbReference type="Google" id="ProtNLM"/>
    </source>
</evidence>
<feature type="region of interest" description="Disordered" evidence="1">
    <location>
        <begin position="666"/>
        <end position="694"/>
    </location>
</feature>
<dbReference type="AlphaFoldDB" id="A0A8J3XME9"/>
<keyword evidence="2" id="KW-0732">Signal</keyword>
<comment type="caution">
    <text evidence="3">The sequence shown here is derived from an EMBL/GenBank/DDBJ whole genome shotgun (WGS) entry which is preliminary data.</text>
</comment>
<feature type="signal peptide" evidence="2">
    <location>
        <begin position="1"/>
        <end position="25"/>
    </location>
</feature>
<evidence type="ECO:0000256" key="2">
    <source>
        <dbReference type="SAM" id="SignalP"/>
    </source>
</evidence>
<evidence type="ECO:0000256" key="1">
    <source>
        <dbReference type="SAM" id="MobiDB-lite"/>
    </source>
</evidence>
<dbReference type="RefSeq" id="WP_239094978.1">
    <property type="nucleotide sequence ID" value="NZ_BAAAKY010000014.1"/>
</dbReference>
<name>A0A8J3XME9_9ACTN</name>
<proteinExistence type="predicted"/>
<feature type="region of interest" description="Disordered" evidence="1">
    <location>
        <begin position="27"/>
        <end position="60"/>
    </location>
</feature>
<organism evidence="3 4">
    <name type="scientific">Planotetraspora silvatica</name>
    <dbReference type="NCBI Taxonomy" id="234614"/>
    <lineage>
        <taxon>Bacteria</taxon>
        <taxon>Bacillati</taxon>
        <taxon>Actinomycetota</taxon>
        <taxon>Actinomycetes</taxon>
        <taxon>Streptosporangiales</taxon>
        <taxon>Streptosporangiaceae</taxon>
        <taxon>Planotetraspora</taxon>
    </lineage>
</organism>
<protein>
    <recommendedName>
        <fullName evidence="5">Tannase/feruloyl esterase family alpha/beta hydrolase</fullName>
    </recommendedName>
</protein>
<gene>
    <name evidence="3" type="ORF">Psi02_37710</name>
</gene>